<evidence type="ECO:0000259" key="3">
    <source>
        <dbReference type="Pfam" id="PF18962"/>
    </source>
</evidence>
<dbReference type="InterPro" id="IPR026444">
    <property type="entry name" value="Secre_tail"/>
</dbReference>
<name>A0A6L6U6I6_9FLAO</name>
<keyword evidence="5" id="KW-1185">Reference proteome</keyword>
<dbReference type="Pfam" id="PF18962">
    <property type="entry name" value="Por_Secre_tail"/>
    <property type="match status" value="1"/>
</dbReference>
<evidence type="ECO:0000313" key="5">
    <source>
        <dbReference type="Proteomes" id="UP000478208"/>
    </source>
</evidence>
<evidence type="ECO:0000256" key="1">
    <source>
        <dbReference type="ARBA" id="ARBA00022729"/>
    </source>
</evidence>
<sequence>MMKNYSKKSQILLFLNMVIFLLSSNITYAQFTLASDNANESVYTTDFNTGQNGGNGYSAWAITNGSNTGTFTGDPANDGMSNTNIGNNAFSFYATGTDHLNASRGFNALELNDELSFYWAMNFDANTGTKGFDLKNNGTTIFNVENSTNTNITTTNGLANSDYGTDAMLVVVKRILGDNYEFSMTSRSGGATYTTTFTGSSIDEINIYIGNQNDTSGERNIYFNNFEINNDANFDISTGIETYTKAFTGAGSLNKTGAGSLVLSGNHSYSGTTTVSEGTLILNGNLTNSDITVSAGATLEINGTVTIQSINVEAGGDIQINSGSNLTVTNDLTLNSTSTSFSNLISDGSIVGTVNYKRYVNGAPGTGTTTGANDLISPPLSGSTFGVLRNDADTNILSGNINGEGPFYLFGSFDTASNSYSLYSSDNDSEIFTAGNAYRSGSNGGGTYTFTGAVENGIISKNIIAPAANSIWNLIGNPYPSYMKVHEFLLDNLSEFNSSSAAVYGYDGTASDGWTVWNLAYALDPVNSEVLLTPGQGFFVASKDQGGSITFDPSYRTIGNSDDFIVGRSTNTFSNLELTLSNSTSTFETDIYFTQYSTQGLDPGFDSSLYGASAPDFSIYSHLVLDNSGIPMAIQSLAETDFGNVTIPLGVNATQGEQITFSITANTLPSTTEVYLDDTDSSTSTLLTAGDYVITPSTNLNGTGRFYLRFSDNTLSVSHNELESLIIRNNASDKTIIVSGTLLEKTTVNLYDTQGRLINTFKLEAKSGLQEINVNHLNSGIYIVQLSNNQQAKTQKVILN</sequence>
<organism evidence="4 5">
    <name type="scientific">Winogradskyella endarachnes</name>
    <dbReference type="NCBI Taxonomy" id="2681965"/>
    <lineage>
        <taxon>Bacteria</taxon>
        <taxon>Pseudomonadati</taxon>
        <taxon>Bacteroidota</taxon>
        <taxon>Flavobacteriia</taxon>
        <taxon>Flavobacteriales</taxon>
        <taxon>Flavobacteriaceae</taxon>
        <taxon>Winogradskyella</taxon>
    </lineage>
</organism>
<evidence type="ECO:0000256" key="2">
    <source>
        <dbReference type="SAM" id="SignalP"/>
    </source>
</evidence>
<feature type="chain" id="PRO_5026867791" evidence="2">
    <location>
        <begin position="30"/>
        <end position="800"/>
    </location>
</feature>
<accession>A0A6L6U6I6</accession>
<dbReference type="InterPro" id="IPR013425">
    <property type="entry name" value="Autotrns_rpt"/>
</dbReference>
<dbReference type="Pfam" id="PF12951">
    <property type="entry name" value="PATR"/>
    <property type="match status" value="1"/>
</dbReference>
<proteinExistence type="predicted"/>
<dbReference type="NCBIfam" id="TIGR04183">
    <property type="entry name" value="Por_Secre_tail"/>
    <property type="match status" value="1"/>
</dbReference>
<reference evidence="4 5" key="1">
    <citation type="submission" date="2019-12" db="EMBL/GenBank/DDBJ databases">
        <authorList>
            <person name="Li J."/>
        </authorList>
    </citation>
    <scope>NUCLEOTIDE SEQUENCE [LARGE SCALE GENOMIC DNA]</scope>
    <source>
        <strain evidence="4 5">HL2-2</strain>
    </source>
</reference>
<gene>
    <name evidence="4" type="ORF">GN138_05325</name>
</gene>
<dbReference type="AlphaFoldDB" id="A0A6L6U6I6"/>
<dbReference type="EMBL" id="WOWS01000002">
    <property type="protein sequence ID" value="MUU77855.1"/>
    <property type="molecule type" value="Genomic_DNA"/>
</dbReference>
<feature type="signal peptide" evidence="2">
    <location>
        <begin position="1"/>
        <end position="29"/>
    </location>
</feature>
<keyword evidence="1 2" id="KW-0732">Signal</keyword>
<dbReference type="NCBIfam" id="TIGR02601">
    <property type="entry name" value="autotrns_rpt"/>
    <property type="match status" value="1"/>
</dbReference>
<feature type="domain" description="Secretion system C-terminal sorting" evidence="3">
    <location>
        <begin position="733"/>
        <end position="798"/>
    </location>
</feature>
<comment type="caution">
    <text evidence="4">The sequence shown here is derived from an EMBL/GenBank/DDBJ whole genome shotgun (WGS) entry which is preliminary data.</text>
</comment>
<protein>
    <submittedName>
        <fullName evidence="4">T9SS type A sorting domain-containing protein</fullName>
    </submittedName>
</protein>
<evidence type="ECO:0000313" key="4">
    <source>
        <dbReference type="EMBL" id="MUU77855.1"/>
    </source>
</evidence>
<dbReference type="Proteomes" id="UP000478208">
    <property type="component" value="Unassembled WGS sequence"/>
</dbReference>